<dbReference type="SUPFAM" id="SSF51126">
    <property type="entry name" value="Pectin lyase-like"/>
    <property type="match status" value="1"/>
</dbReference>
<keyword evidence="7" id="KW-1185">Reference proteome</keyword>
<keyword evidence="3 4" id="KW-0326">Glycosidase</keyword>
<dbReference type="InterPro" id="IPR000743">
    <property type="entry name" value="Glyco_hydro_28"/>
</dbReference>
<dbReference type="EMBL" id="CAXAMM010020890">
    <property type="protein sequence ID" value="CAK9048910.1"/>
    <property type="molecule type" value="Genomic_DNA"/>
</dbReference>
<evidence type="ECO:0000313" key="6">
    <source>
        <dbReference type="EMBL" id="CAK9048910.1"/>
    </source>
</evidence>
<dbReference type="InterPro" id="IPR012334">
    <property type="entry name" value="Pectin_lyas_fold"/>
</dbReference>
<dbReference type="InterPro" id="IPR011050">
    <property type="entry name" value="Pectin_lyase_fold/virulence"/>
</dbReference>
<accession>A0ABP0MBN8</accession>
<sequence length="685" mass="75825">MSILRHFIDSAYWTFTALDVRFCSVSARVDQAPDHDLGNLDAFNTDGFDVSGKDIHIHHCKVWNQDDCFTVQPRDRRGINSECTENVLIEDVNASGLGLTIGGAAGYSNMIADGILPAAKYCNALGKHYAEEGPRHLHRFMLGLYLGIGATLGPLMGSKLGTRRSFAASTLMFAATSAYVHLKLPETLSQANRSLGTDVERELRFRGQKSSGTEYFAGCFPHTAKGKVTLLSLKGLHKLNYSALKAQSVYFLLQLDVDGWDDDYGLFGGSLRRCSQGHVSLDLWAASQQCPDDLSTDPWHVEATNRYYEKLTYDSSESVQIMGEYSQLTYGAAEGLGRAEIVVATANLLAYVKVVAAMTLLAQVSFWLAVAWLTRQWHFYLKDQGTALGRAVLSTQSSQEFHSPPAPCRYAACEDESHADANHAECMAVPRLLEATDQKKAQLWWQQNDFDEFLKVRLEIAKAYKAAAQKMGVELNSVCSVGVHSFAGYQMMRETYPGLKDESRRGLGLGRKRSRAKNRVAYISAVSKEQRRQHELGIRDEDALARVASRFSKNDQQYAHFLAQTYYEQDRADEANEANEANAHAEDEVPGRTAPSGTAEAPHEVRTASHTSTRSIIAPPSPSPRNSTHRAKGFGLSKFQLQAAGLSATGHALLKSRQGMRSLRSVYVREMSNGEDKSIALRRRQ</sequence>
<evidence type="ECO:0000313" key="7">
    <source>
        <dbReference type="Proteomes" id="UP001642464"/>
    </source>
</evidence>
<gene>
    <name evidence="6" type="ORF">SCF082_LOCUS27176</name>
</gene>
<name>A0ABP0MBN8_9DINO</name>
<comment type="caution">
    <text evidence="6">The sequence shown here is derived from an EMBL/GenBank/DDBJ whole genome shotgun (WGS) entry which is preliminary data.</text>
</comment>
<feature type="region of interest" description="Disordered" evidence="5">
    <location>
        <begin position="576"/>
        <end position="631"/>
    </location>
</feature>
<evidence type="ECO:0000256" key="2">
    <source>
        <dbReference type="ARBA" id="ARBA00022801"/>
    </source>
</evidence>
<evidence type="ECO:0000256" key="3">
    <source>
        <dbReference type="ARBA" id="ARBA00023295"/>
    </source>
</evidence>
<comment type="similarity">
    <text evidence="1 4">Belongs to the glycosyl hydrolase 28 family.</text>
</comment>
<keyword evidence="2 4" id="KW-0378">Hydrolase</keyword>
<organism evidence="6 7">
    <name type="scientific">Durusdinium trenchii</name>
    <dbReference type="NCBI Taxonomy" id="1381693"/>
    <lineage>
        <taxon>Eukaryota</taxon>
        <taxon>Sar</taxon>
        <taxon>Alveolata</taxon>
        <taxon>Dinophyceae</taxon>
        <taxon>Suessiales</taxon>
        <taxon>Symbiodiniaceae</taxon>
        <taxon>Durusdinium</taxon>
    </lineage>
</organism>
<proteinExistence type="inferred from homology"/>
<reference evidence="6 7" key="1">
    <citation type="submission" date="2024-02" db="EMBL/GenBank/DDBJ databases">
        <authorList>
            <person name="Chen Y."/>
            <person name="Shah S."/>
            <person name="Dougan E. K."/>
            <person name="Thang M."/>
            <person name="Chan C."/>
        </authorList>
    </citation>
    <scope>NUCLEOTIDE SEQUENCE [LARGE SCALE GENOMIC DNA]</scope>
</reference>
<dbReference type="Proteomes" id="UP001642464">
    <property type="component" value="Unassembled WGS sequence"/>
</dbReference>
<protein>
    <submittedName>
        <fullName evidence="6">Dynamin-1-like protein</fullName>
    </submittedName>
</protein>
<evidence type="ECO:0000256" key="5">
    <source>
        <dbReference type="SAM" id="MobiDB-lite"/>
    </source>
</evidence>
<dbReference type="Pfam" id="PF00295">
    <property type="entry name" value="Glyco_hydro_28"/>
    <property type="match status" value="1"/>
</dbReference>
<evidence type="ECO:0000256" key="1">
    <source>
        <dbReference type="ARBA" id="ARBA00008834"/>
    </source>
</evidence>
<evidence type="ECO:0000256" key="4">
    <source>
        <dbReference type="RuleBase" id="RU361169"/>
    </source>
</evidence>
<dbReference type="Gene3D" id="2.160.20.10">
    <property type="entry name" value="Single-stranded right-handed beta-helix, Pectin lyase-like"/>
    <property type="match status" value="1"/>
</dbReference>